<dbReference type="InterPro" id="IPR052197">
    <property type="entry name" value="ComplexI_49kDa-like"/>
</dbReference>
<keyword evidence="2" id="KW-0520">NAD</keyword>
<feature type="domain" description="NADH:ubiquinone oxidoreductase 30kDa subunit" evidence="3">
    <location>
        <begin position="69"/>
        <end position="119"/>
    </location>
</feature>
<gene>
    <name evidence="5" type="primary">ehrL</name>
    <name evidence="5" type="ORF">GETHPA_23000</name>
</gene>
<dbReference type="SUPFAM" id="SSF143243">
    <property type="entry name" value="Nqo5-like"/>
    <property type="match status" value="1"/>
</dbReference>
<dbReference type="Pfam" id="PF00329">
    <property type="entry name" value="Complex1_30kDa"/>
    <property type="match status" value="1"/>
</dbReference>
<protein>
    <submittedName>
        <fullName evidence="5">Hydrogenase</fullName>
    </submittedName>
</protein>
<evidence type="ECO:0000259" key="3">
    <source>
        <dbReference type="Pfam" id="PF00329"/>
    </source>
</evidence>
<keyword evidence="6" id="KW-1185">Reference proteome</keyword>
<dbReference type="EMBL" id="BSDD01000004">
    <property type="protein sequence ID" value="GLH70767.1"/>
    <property type="molecule type" value="Genomic_DNA"/>
</dbReference>
<dbReference type="InterPro" id="IPR001268">
    <property type="entry name" value="NADH_UbQ_OxRdtase_30kDa_su"/>
</dbReference>
<sequence length="505" mass="55073">MSPTALLVLRNGQAAPLREVPDLPPAAFREAVLEGVRDGRRLACLCAESDRRLIAVLADDGAGTLHVARTRLDEPRYPSLTPDCPQAHLFERELAEQFGIVPEGHPWFKPVRSHRPWNGAADPWDRPADLPPAVMDFYRVAGDEVHEVAVGPVHAGVIEPGHFRFQCHGETVFHLEIALGYQHRGIERALVGGPHPLTFKMAETAAGDTTIAHAWAHCRVLEGLSGVQVPARADRVRGVALELERMANHVGDLGALSGDVGFLPTAAFCGRIRGDWLNLSAEGCGSRLGRDWLRPGGLRQDLDPLRAERMLPRVGRSWLETRDAVELLWGAASVMIRFDAAGRLDPVQAREIGLVGVAARACGIDRDVRRDHPFGPYGAHPVKVALAQSGNVHSRAWVRWEELAASTAFLSAALEDLAGSPGDPKPDPLPPLAPERLCVALTEGWRGEVLHLGITDTAGRFARYKLVDPSFHNWFGLALALRGEQVSDFPLCNKSFNLSYCGHDL</sequence>
<dbReference type="InterPro" id="IPR037232">
    <property type="entry name" value="NADH_quin_OxRdtase_su_C/D-like"/>
</dbReference>
<evidence type="ECO:0000259" key="4">
    <source>
        <dbReference type="Pfam" id="PF00346"/>
    </source>
</evidence>
<evidence type="ECO:0000313" key="5">
    <source>
        <dbReference type="EMBL" id="GLH70767.1"/>
    </source>
</evidence>
<dbReference type="InterPro" id="IPR029014">
    <property type="entry name" value="NiFe-Hase_large"/>
</dbReference>
<evidence type="ECO:0000256" key="2">
    <source>
        <dbReference type="ARBA" id="ARBA00023027"/>
    </source>
</evidence>
<dbReference type="SUPFAM" id="SSF56762">
    <property type="entry name" value="HydB/Nqo4-like"/>
    <property type="match status" value="1"/>
</dbReference>
<dbReference type="InterPro" id="IPR001135">
    <property type="entry name" value="NADH_Q_OxRdtase_suD"/>
</dbReference>
<dbReference type="RefSeq" id="WP_285726317.1">
    <property type="nucleotide sequence ID" value="NZ_BSDD01000004.1"/>
</dbReference>
<accession>A0ABQ5Q7W9</accession>
<evidence type="ECO:0000256" key="1">
    <source>
        <dbReference type="ARBA" id="ARBA00023002"/>
    </source>
</evidence>
<dbReference type="PANTHER" id="PTHR43485">
    <property type="entry name" value="HYDROGENASE-4 COMPONENT G"/>
    <property type="match status" value="1"/>
</dbReference>
<feature type="domain" description="NADH-quinone oxidoreductase subunit D" evidence="4">
    <location>
        <begin position="259"/>
        <end position="419"/>
    </location>
</feature>
<dbReference type="Pfam" id="PF00346">
    <property type="entry name" value="Complex1_49kDa"/>
    <property type="match status" value="1"/>
</dbReference>
<dbReference type="Proteomes" id="UP001165089">
    <property type="component" value="Unassembled WGS sequence"/>
</dbReference>
<proteinExistence type="predicted"/>
<dbReference type="Gene3D" id="3.30.460.80">
    <property type="entry name" value="NADH:ubiquinone oxidoreductase, 30kDa subunit"/>
    <property type="match status" value="1"/>
</dbReference>
<evidence type="ECO:0000313" key="6">
    <source>
        <dbReference type="Proteomes" id="UP001165089"/>
    </source>
</evidence>
<dbReference type="Gene3D" id="1.10.645.10">
    <property type="entry name" value="Cytochrome-c3 Hydrogenase, chain B"/>
    <property type="match status" value="1"/>
</dbReference>
<keyword evidence="1" id="KW-0560">Oxidoreductase</keyword>
<reference evidence="5 6" key="1">
    <citation type="journal article" date="2023" name="Antonie Van Leeuwenhoek">
        <title>Mesoterricola silvestris gen. nov., sp. nov., Mesoterricola sediminis sp. nov., Geothrix oryzae sp. nov., Geothrix edaphica sp. nov., Geothrix rubra sp. nov., and Geothrix limicola sp. nov., six novel members of Acidobacteriota isolated from soils.</title>
        <authorList>
            <person name="Itoh H."/>
            <person name="Sugisawa Y."/>
            <person name="Mise K."/>
            <person name="Xu Z."/>
            <person name="Kuniyasu M."/>
            <person name="Ushijima N."/>
            <person name="Kawano K."/>
            <person name="Kobayashi E."/>
            <person name="Shiratori Y."/>
            <person name="Masuda Y."/>
            <person name="Senoo K."/>
        </authorList>
    </citation>
    <scope>NUCLEOTIDE SEQUENCE [LARGE SCALE GENOMIC DNA]</scope>
    <source>
        <strain evidence="5 6">Red803</strain>
    </source>
</reference>
<dbReference type="PANTHER" id="PTHR43485:SF1">
    <property type="entry name" value="FORMATE HYDROGENLYASE SUBUNIT 5-RELATED"/>
    <property type="match status" value="1"/>
</dbReference>
<name>A0ABQ5Q7W9_9BACT</name>
<organism evidence="5 6">
    <name type="scientific">Geothrix rubra</name>
    <dbReference type="NCBI Taxonomy" id="2927977"/>
    <lineage>
        <taxon>Bacteria</taxon>
        <taxon>Pseudomonadati</taxon>
        <taxon>Acidobacteriota</taxon>
        <taxon>Holophagae</taxon>
        <taxon>Holophagales</taxon>
        <taxon>Holophagaceae</taxon>
        <taxon>Geothrix</taxon>
    </lineage>
</organism>
<comment type="caution">
    <text evidence="5">The sequence shown here is derived from an EMBL/GenBank/DDBJ whole genome shotgun (WGS) entry which is preliminary data.</text>
</comment>